<keyword evidence="2" id="KW-0472">Membrane</keyword>
<evidence type="ECO:0000313" key="3">
    <source>
        <dbReference type="EMBL" id="OKY96781.1"/>
    </source>
</evidence>
<evidence type="ECO:0000313" key="4">
    <source>
        <dbReference type="Proteomes" id="UP000187417"/>
    </source>
</evidence>
<reference evidence="3 4" key="1">
    <citation type="journal article" date="2016" name="Nat. Biotechnol.">
        <title>Measurement of bacterial replication rates in microbial communities.</title>
        <authorList>
            <person name="Brown C.T."/>
            <person name="Olm M.R."/>
            <person name="Thomas B.C."/>
            <person name="Banfield J.F."/>
        </authorList>
    </citation>
    <scope>NUCLEOTIDE SEQUENCE [LARGE SCALE GENOMIC DNA]</scope>
    <source>
        <strain evidence="3">CAG:67_53_122</strain>
    </source>
</reference>
<gene>
    <name evidence="3" type="ORF">BHV66_01615</name>
</gene>
<organism evidence="3 4">
    <name type="scientific">Alistipes putredinis</name>
    <dbReference type="NCBI Taxonomy" id="28117"/>
    <lineage>
        <taxon>Bacteria</taxon>
        <taxon>Pseudomonadati</taxon>
        <taxon>Bacteroidota</taxon>
        <taxon>Bacteroidia</taxon>
        <taxon>Bacteroidales</taxon>
        <taxon>Rikenellaceae</taxon>
        <taxon>Alistipes</taxon>
    </lineage>
</organism>
<evidence type="ECO:0000256" key="1">
    <source>
        <dbReference type="SAM" id="MobiDB-lite"/>
    </source>
</evidence>
<keyword evidence="2" id="KW-0812">Transmembrane</keyword>
<comment type="caution">
    <text evidence="3">The sequence shown here is derived from an EMBL/GenBank/DDBJ whole genome shotgun (WGS) entry which is preliminary data.</text>
</comment>
<proteinExistence type="predicted"/>
<feature type="compositionally biased region" description="Basic and acidic residues" evidence="1">
    <location>
        <begin position="44"/>
        <end position="63"/>
    </location>
</feature>
<keyword evidence="2" id="KW-1133">Transmembrane helix</keyword>
<name>A0A1Q6FD50_9BACT</name>
<dbReference type="Proteomes" id="UP000187417">
    <property type="component" value="Unassembled WGS sequence"/>
</dbReference>
<feature type="transmembrane region" description="Helical" evidence="2">
    <location>
        <begin position="91"/>
        <end position="115"/>
    </location>
</feature>
<accession>A0A1Q6FD50</accession>
<protein>
    <submittedName>
        <fullName evidence="3">Uncharacterized protein</fullName>
    </submittedName>
</protein>
<dbReference type="AlphaFoldDB" id="A0A1Q6FD50"/>
<dbReference type="GeneID" id="73804035"/>
<dbReference type="EMBL" id="MNQH01000001">
    <property type="protein sequence ID" value="OKY96781.1"/>
    <property type="molecule type" value="Genomic_DNA"/>
</dbReference>
<dbReference type="STRING" id="28117.BHV66_01615"/>
<evidence type="ECO:0000256" key="2">
    <source>
        <dbReference type="SAM" id="Phobius"/>
    </source>
</evidence>
<feature type="region of interest" description="Disordered" evidence="1">
    <location>
        <begin position="39"/>
        <end position="63"/>
    </location>
</feature>
<sequence length="172" mass="20965">MKYNDHEFDPVTDEERAAREREEELARRIRREVLRVQSGEADEEIRADREREQAEEEARQEEQRKEERRRSNIFWLLFSGNILVRKGASEYYRYMICIAAMFFVSIFVMFTALHLDMKYSRLYREVQMLRERSTRLQEQRFRHTTHSAILEELRRRGIDLYDPVVPGEILDD</sequence>
<dbReference type="RefSeq" id="WP_004329943.1">
    <property type="nucleotide sequence ID" value="NZ_BAAFKT010000002.1"/>
</dbReference>